<evidence type="ECO:0000259" key="4">
    <source>
        <dbReference type="Pfam" id="PF02449"/>
    </source>
</evidence>
<dbReference type="SUPFAM" id="SSF51445">
    <property type="entry name" value="(Trans)glycosidases"/>
    <property type="match status" value="1"/>
</dbReference>
<dbReference type="Gene3D" id="3.20.20.80">
    <property type="entry name" value="Glycosidases"/>
    <property type="match status" value="2"/>
</dbReference>
<name>A0A848AZL3_9BACT</name>
<feature type="chain" id="PRO_5032309028" evidence="3">
    <location>
        <begin position="23"/>
        <end position="619"/>
    </location>
</feature>
<keyword evidence="2" id="KW-0326">Glycosidase</keyword>
<gene>
    <name evidence="5" type="ORF">HF882_14745</name>
</gene>
<evidence type="ECO:0000313" key="5">
    <source>
        <dbReference type="EMBL" id="NMD87843.1"/>
    </source>
</evidence>
<evidence type="ECO:0000256" key="2">
    <source>
        <dbReference type="ARBA" id="ARBA00023295"/>
    </source>
</evidence>
<accession>A0A848AZL3</accession>
<organism evidence="5 6">
    <name type="scientific">Victivallis vadensis</name>
    <dbReference type="NCBI Taxonomy" id="172901"/>
    <lineage>
        <taxon>Bacteria</taxon>
        <taxon>Pseudomonadati</taxon>
        <taxon>Lentisphaerota</taxon>
        <taxon>Lentisphaeria</taxon>
        <taxon>Victivallales</taxon>
        <taxon>Victivallaceae</taxon>
        <taxon>Victivallis</taxon>
    </lineage>
</organism>
<dbReference type="PANTHER" id="PTHR12631:SF10">
    <property type="entry name" value="BETA-XYLOSIDASE-LIKE PROTEIN-RELATED"/>
    <property type="match status" value="1"/>
</dbReference>
<dbReference type="Proteomes" id="UP000576225">
    <property type="component" value="Unassembled WGS sequence"/>
</dbReference>
<reference evidence="5 6" key="1">
    <citation type="submission" date="2020-04" db="EMBL/GenBank/DDBJ databases">
        <authorList>
            <person name="Hitch T.C.A."/>
            <person name="Wylensek D."/>
            <person name="Clavel T."/>
        </authorList>
    </citation>
    <scope>NUCLEOTIDE SEQUENCE [LARGE SCALE GENOMIC DNA]</scope>
    <source>
        <strain evidence="5 6">COR2-253-APC-1A</strain>
    </source>
</reference>
<keyword evidence="3" id="KW-0732">Signal</keyword>
<feature type="signal peptide" evidence="3">
    <location>
        <begin position="1"/>
        <end position="22"/>
    </location>
</feature>
<sequence length="619" mass="69595">MKKTWSCLAAAAAGLSLSAAPAVIQDPYGVCAHVSRGEWQFAPQTFQKMHEAGINWVRTDFDWKYSEPKQGSWNYSHLDRVIELAKKEKINVLPILDYDVPWATPAWKHLDLWSGYVRNLVNRYPLLRYWEVWNEQNSPSFWHDASSGENYAKLLERTYREIKAINPEITVLYGGTAGVPLPFIEASLKAGAGNCFDVMNIHPYHWRGVPEMMFSDLSSLRALMRKYGVGEKPVWITEVGWATAQPPRFYLDVLPSVLAEAGVNPADSMVAIVNDPELGFFEAPNFNADFNLGMFRKVDRIRLADLKSLDVKKYPVLVPSTSEEFPMAYLPDVVAYVKRGGTLVLPSGLPFYHDFQMDGKGGGKLVQVNDKYLKDLHIGWETWWVNKAVPSQEKWQKAAPRFAGKFKVDFKPTGRFLTAANLKKGDEFIPVIEAGTDDYKGTVCGLYKFNSDLTGNIIVYSGLGVIDSTTEKRQAEMLPRTYLVALANGVQRVFWYNFRAGEWKPDEREHHFGIVHADFSPKPAFLAYKTLTSMCPSGSTVPVISTHGKVYLAGWTRPDKVKVWAVWTAESVQKISLRITGKAQALNHLSEAKSVPAGEYAASPELLYLVGPEQVEVHQ</sequence>
<dbReference type="InterPro" id="IPR017853">
    <property type="entry name" value="GH"/>
</dbReference>
<dbReference type="Pfam" id="PF02449">
    <property type="entry name" value="Glyco_hydro_42"/>
    <property type="match status" value="1"/>
</dbReference>
<dbReference type="GO" id="GO:0009341">
    <property type="term" value="C:beta-galactosidase complex"/>
    <property type="evidence" value="ECO:0007669"/>
    <property type="project" value="InterPro"/>
</dbReference>
<protein>
    <submittedName>
        <fullName evidence="5">Cellulase family glycosylhydrolase</fullName>
    </submittedName>
</protein>
<dbReference type="AlphaFoldDB" id="A0A848AZL3"/>
<evidence type="ECO:0000256" key="1">
    <source>
        <dbReference type="ARBA" id="ARBA00022801"/>
    </source>
</evidence>
<evidence type="ECO:0000256" key="3">
    <source>
        <dbReference type="SAM" id="SignalP"/>
    </source>
</evidence>
<comment type="caution">
    <text evidence="5">The sequence shown here is derived from an EMBL/GenBank/DDBJ whole genome shotgun (WGS) entry which is preliminary data.</text>
</comment>
<dbReference type="EMBL" id="JABAEW010000031">
    <property type="protein sequence ID" value="NMD87843.1"/>
    <property type="molecule type" value="Genomic_DNA"/>
</dbReference>
<dbReference type="GO" id="GO:0004565">
    <property type="term" value="F:beta-galactosidase activity"/>
    <property type="evidence" value="ECO:0007669"/>
    <property type="project" value="InterPro"/>
</dbReference>
<feature type="domain" description="Glycoside hydrolase family 42 N-terminal" evidence="4">
    <location>
        <begin position="43"/>
        <end position="93"/>
    </location>
</feature>
<dbReference type="InterPro" id="IPR051923">
    <property type="entry name" value="Glycosyl_Hydrolase_39"/>
</dbReference>
<keyword evidence="1 5" id="KW-0378">Hydrolase</keyword>
<dbReference type="InterPro" id="IPR013529">
    <property type="entry name" value="Glyco_hydro_42_N"/>
</dbReference>
<dbReference type="RefSeq" id="WP_168963145.1">
    <property type="nucleotide sequence ID" value="NZ_JABAEW010000031.1"/>
</dbReference>
<dbReference type="GO" id="GO:0005975">
    <property type="term" value="P:carbohydrate metabolic process"/>
    <property type="evidence" value="ECO:0007669"/>
    <property type="project" value="InterPro"/>
</dbReference>
<proteinExistence type="predicted"/>
<dbReference type="PANTHER" id="PTHR12631">
    <property type="entry name" value="ALPHA-L-IDURONIDASE"/>
    <property type="match status" value="1"/>
</dbReference>
<evidence type="ECO:0000313" key="6">
    <source>
        <dbReference type="Proteomes" id="UP000576225"/>
    </source>
</evidence>